<evidence type="ECO:0000313" key="3">
    <source>
        <dbReference type="Proteomes" id="UP000250235"/>
    </source>
</evidence>
<dbReference type="AlphaFoldDB" id="A0A2Z7D671"/>
<accession>A0A2Z7D671</accession>
<protein>
    <submittedName>
        <fullName evidence="2">Uncharacterized protein</fullName>
    </submittedName>
</protein>
<feature type="region of interest" description="Disordered" evidence="1">
    <location>
        <begin position="169"/>
        <end position="244"/>
    </location>
</feature>
<name>A0A2Z7D671_9LAMI</name>
<sequence>MQISSGLLVQANEGITSPVVDLIDDIYRRLPTGIPKRSVYNVQYNIQIVDSLSLPSSDTIAVETVVNTKTDSTVAVDTSQCSTDADLVSPRLYSDSPMHFTTADIPRSDEPTVFLLPDLTNVFAQLRALVDQISLEHVQTRVHIERVKAEFFAKISIIESLLLTRANNKDRAVKPRSSVMRGRDDKKREVGNSQCQGPQPPPDDRNRPGGGGGSRSEPVKKRGSSSQSGGGRTRKRGFRYWITG</sequence>
<organism evidence="2 3">
    <name type="scientific">Dorcoceras hygrometricum</name>
    <dbReference type="NCBI Taxonomy" id="472368"/>
    <lineage>
        <taxon>Eukaryota</taxon>
        <taxon>Viridiplantae</taxon>
        <taxon>Streptophyta</taxon>
        <taxon>Embryophyta</taxon>
        <taxon>Tracheophyta</taxon>
        <taxon>Spermatophyta</taxon>
        <taxon>Magnoliopsida</taxon>
        <taxon>eudicotyledons</taxon>
        <taxon>Gunneridae</taxon>
        <taxon>Pentapetalae</taxon>
        <taxon>asterids</taxon>
        <taxon>lamiids</taxon>
        <taxon>Lamiales</taxon>
        <taxon>Gesneriaceae</taxon>
        <taxon>Didymocarpoideae</taxon>
        <taxon>Trichosporeae</taxon>
        <taxon>Loxocarpinae</taxon>
        <taxon>Dorcoceras</taxon>
    </lineage>
</organism>
<evidence type="ECO:0000256" key="1">
    <source>
        <dbReference type="SAM" id="MobiDB-lite"/>
    </source>
</evidence>
<evidence type="ECO:0000313" key="2">
    <source>
        <dbReference type="EMBL" id="KZV55122.1"/>
    </source>
</evidence>
<keyword evidence="3" id="KW-1185">Reference proteome</keyword>
<reference evidence="2 3" key="1">
    <citation type="journal article" date="2015" name="Proc. Natl. Acad. Sci. U.S.A.">
        <title>The resurrection genome of Boea hygrometrica: A blueprint for survival of dehydration.</title>
        <authorList>
            <person name="Xiao L."/>
            <person name="Yang G."/>
            <person name="Zhang L."/>
            <person name="Yang X."/>
            <person name="Zhao S."/>
            <person name="Ji Z."/>
            <person name="Zhou Q."/>
            <person name="Hu M."/>
            <person name="Wang Y."/>
            <person name="Chen M."/>
            <person name="Xu Y."/>
            <person name="Jin H."/>
            <person name="Xiao X."/>
            <person name="Hu G."/>
            <person name="Bao F."/>
            <person name="Hu Y."/>
            <person name="Wan P."/>
            <person name="Li L."/>
            <person name="Deng X."/>
            <person name="Kuang T."/>
            <person name="Xiang C."/>
            <person name="Zhu J.K."/>
            <person name="Oliver M.J."/>
            <person name="He Y."/>
        </authorList>
    </citation>
    <scope>NUCLEOTIDE SEQUENCE [LARGE SCALE GENOMIC DNA]</scope>
    <source>
        <strain evidence="3">cv. XS01</strain>
    </source>
</reference>
<dbReference type="EMBL" id="KQ989009">
    <property type="protein sequence ID" value="KZV55122.1"/>
    <property type="molecule type" value="Genomic_DNA"/>
</dbReference>
<dbReference type="Proteomes" id="UP000250235">
    <property type="component" value="Unassembled WGS sequence"/>
</dbReference>
<proteinExistence type="predicted"/>
<feature type="compositionally biased region" description="Basic and acidic residues" evidence="1">
    <location>
        <begin position="181"/>
        <end position="190"/>
    </location>
</feature>
<gene>
    <name evidence="2" type="ORF">F511_24121</name>
</gene>